<gene>
    <name evidence="5" type="ORF">ACFQ2O_12430</name>
</gene>
<dbReference type="InterPro" id="IPR000757">
    <property type="entry name" value="Beta-glucanase-like"/>
</dbReference>
<evidence type="ECO:0000256" key="2">
    <source>
        <dbReference type="SAM" id="SignalP"/>
    </source>
</evidence>
<dbReference type="CDD" id="cd08023">
    <property type="entry name" value="GH16_laminarinase_like"/>
    <property type="match status" value="1"/>
</dbReference>
<comment type="similarity">
    <text evidence="1">Belongs to the glycosyl hydrolase 16 family.</text>
</comment>
<evidence type="ECO:0000259" key="4">
    <source>
        <dbReference type="PROSITE" id="PS51762"/>
    </source>
</evidence>
<dbReference type="InterPro" id="IPR013320">
    <property type="entry name" value="ConA-like_dom_sf"/>
</dbReference>
<name>A0ABW3SQZ2_9BACT</name>
<dbReference type="InterPro" id="IPR050546">
    <property type="entry name" value="Glycosyl_Hydrlase_16"/>
</dbReference>
<sequence length="698" mass="76326">MHIFYKAILTIAVSLITLCSFGQAGNFNQLVWSDEFEGEGAPNPAYWKYDLGSGGWGNREVQTYTSQTANVRQSGGKLVIEAIKQNGNWTSARVLTQGKYNFTYGRIEFRAKLPKGAGTWPALWMLGESLPTKNWPAAGEIDVMEHVGRDPGKIHATLHTPSSYGNSQNSGTVMVNDYADAFHTYAAEWTKESLKFFVDDKLFYTYAPSTKNSSTWPFDEPFFIIMNIAMGGNFGSDPRFETNGQKNGIDPALNSVRMEVDYVRVYQNFDEVQITGPAIVAPNASNLTFSASKVTGATYTWEVPAGAAITAGAGTSEIKVNWGQTSGSVKVTMQLGGEVYTKDLAVKTTQIPQGESFLIEGFDNDVPSAQLSSSGGTFTFDQENGALRIGYDVTNPSSLPQVLYTLSSPVDMSEYAVLAAKIKTKNESGTVTLRIDLKDPAGNTTGSSKAFTLLPLIDDGEYYTYYFDYSTLLGEGQVNPSQINQIRVLVNYGIYGSPGSDIFHIEEFSVLKDVPTVPNRPSHLSLQTQESGVKVAWQDNASNETGFKVYRASTKAGPFTEVATLAANTSEYIDATTTSDELVYKVQALNNSGASAFTNTVSTTDAPLGIKDKYENEFVKIYPNPVLNRTFRILLPPGLLVQQVQLVDALGRTTTGIQVQRSSSNQLYVQLQANMAPGVYFCRLQTEDAIIMKRILIN</sequence>
<feature type="signal peptide" evidence="2">
    <location>
        <begin position="1"/>
        <end position="24"/>
    </location>
</feature>
<dbReference type="PROSITE" id="PS51762">
    <property type="entry name" value="GH16_2"/>
    <property type="match status" value="1"/>
</dbReference>
<evidence type="ECO:0000259" key="3">
    <source>
        <dbReference type="PROSITE" id="PS50853"/>
    </source>
</evidence>
<dbReference type="InterPro" id="IPR013783">
    <property type="entry name" value="Ig-like_fold"/>
</dbReference>
<dbReference type="SUPFAM" id="SSF49265">
    <property type="entry name" value="Fibronectin type III"/>
    <property type="match status" value="1"/>
</dbReference>
<dbReference type="Pfam" id="PF00722">
    <property type="entry name" value="Glyco_hydro_16"/>
    <property type="match status" value="1"/>
</dbReference>
<evidence type="ECO:0000313" key="5">
    <source>
        <dbReference type="EMBL" id="MFD1187013.1"/>
    </source>
</evidence>
<dbReference type="Proteomes" id="UP001597094">
    <property type="component" value="Unassembled WGS sequence"/>
</dbReference>
<dbReference type="SUPFAM" id="SSF49899">
    <property type="entry name" value="Concanavalin A-like lectins/glucanases"/>
    <property type="match status" value="1"/>
</dbReference>
<dbReference type="RefSeq" id="WP_377528042.1">
    <property type="nucleotide sequence ID" value="NZ_JBHTLD010000108.1"/>
</dbReference>
<evidence type="ECO:0000256" key="1">
    <source>
        <dbReference type="ARBA" id="ARBA00006865"/>
    </source>
</evidence>
<dbReference type="Gene3D" id="2.60.120.200">
    <property type="match status" value="1"/>
</dbReference>
<evidence type="ECO:0000313" key="6">
    <source>
        <dbReference type="Proteomes" id="UP001597094"/>
    </source>
</evidence>
<dbReference type="EMBL" id="JBHTLD010000108">
    <property type="protein sequence ID" value="MFD1187013.1"/>
    <property type="molecule type" value="Genomic_DNA"/>
</dbReference>
<organism evidence="5 6">
    <name type="scientific">Pontibacter rugosus</name>
    <dbReference type="NCBI Taxonomy" id="1745966"/>
    <lineage>
        <taxon>Bacteria</taxon>
        <taxon>Pseudomonadati</taxon>
        <taxon>Bacteroidota</taxon>
        <taxon>Cytophagia</taxon>
        <taxon>Cytophagales</taxon>
        <taxon>Hymenobacteraceae</taxon>
        <taxon>Pontibacter</taxon>
    </lineage>
</organism>
<dbReference type="InterPro" id="IPR003961">
    <property type="entry name" value="FN3_dom"/>
</dbReference>
<feature type="domain" description="GH16" evidence="4">
    <location>
        <begin position="21"/>
        <end position="271"/>
    </location>
</feature>
<feature type="domain" description="Fibronectin type-III" evidence="3">
    <location>
        <begin position="517"/>
        <end position="609"/>
    </location>
</feature>
<dbReference type="Gene3D" id="2.60.40.10">
    <property type="entry name" value="Immunoglobulins"/>
    <property type="match status" value="1"/>
</dbReference>
<dbReference type="PROSITE" id="PS50853">
    <property type="entry name" value="FN3"/>
    <property type="match status" value="1"/>
</dbReference>
<keyword evidence="2" id="KW-0732">Signal</keyword>
<dbReference type="InterPro" id="IPR045829">
    <property type="entry name" value="PKD_6"/>
</dbReference>
<dbReference type="PANTHER" id="PTHR10963">
    <property type="entry name" value="GLYCOSYL HYDROLASE-RELATED"/>
    <property type="match status" value="1"/>
</dbReference>
<accession>A0ABW3SQZ2</accession>
<reference evidence="6" key="1">
    <citation type="journal article" date="2019" name="Int. J. Syst. Evol. Microbiol.">
        <title>The Global Catalogue of Microorganisms (GCM) 10K type strain sequencing project: providing services to taxonomists for standard genome sequencing and annotation.</title>
        <authorList>
            <consortium name="The Broad Institute Genomics Platform"/>
            <consortium name="The Broad Institute Genome Sequencing Center for Infectious Disease"/>
            <person name="Wu L."/>
            <person name="Ma J."/>
        </authorList>
    </citation>
    <scope>NUCLEOTIDE SEQUENCE [LARGE SCALE GENOMIC DNA]</scope>
    <source>
        <strain evidence="6">JCM 31319</strain>
    </source>
</reference>
<dbReference type="Pfam" id="PF19408">
    <property type="entry name" value="PKD_6"/>
    <property type="match status" value="1"/>
</dbReference>
<protein>
    <submittedName>
        <fullName evidence="5">Family 16 glycosylhydrolase</fullName>
    </submittedName>
</protein>
<dbReference type="InterPro" id="IPR026444">
    <property type="entry name" value="Secre_tail"/>
</dbReference>
<dbReference type="PANTHER" id="PTHR10963:SF55">
    <property type="entry name" value="GLYCOSIDE HYDROLASE FAMILY 16 PROTEIN"/>
    <property type="match status" value="1"/>
</dbReference>
<dbReference type="InterPro" id="IPR036116">
    <property type="entry name" value="FN3_sf"/>
</dbReference>
<dbReference type="NCBIfam" id="TIGR04183">
    <property type="entry name" value="Por_Secre_tail"/>
    <property type="match status" value="1"/>
</dbReference>
<comment type="caution">
    <text evidence="5">The sequence shown here is derived from an EMBL/GenBank/DDBJ whole genome shotgun (WGS) entry which is preliminary data.</text>
</comment>
<feature type="chain" id="PRO_5045261191" evidence="2">
    <location>
        <begin position="25"/>
        <end position="698"/>
    </location>
</feature>
<keyword evidence="6" id="KW-1185">Reference proteome</keyword>
<proteinExistence type="inferred from homology"/>